<reference evidence="5" key="1">
    <citation type="submission" date="2023-07" db="EMBL/GenBank/DDBJ databases">
        <title>A chromosome-level genome assembly of Lolium multiflorum.</title>
        <authorList>
            <person name="Chen Y."/>
            <person name="Copetti D."/>
            <person name="Kolliker R."/>
            <person name="Studer B."/>
        </authorList>
    </citation>
    <scope>NUCLEOTIDE SEQUENCE</scope>
    <source>
        <strain evidence="5">02402/16</strain>
        <tissue evidence="5">Leaf</tissue>
    </source>
</reference>
<keyword evidence="3" id="KW-0443">Lipid metabolism</keyword>
<dbReference type="InterPro" id="IPR036514">
    <property type="entry name" value="SGNH_hydro_sf"/>
</dbReference>
<dbReference type="PANTHER" id="PTHR45648:SF104">
    <property type="entry name" value="OS02G0292600 PROTEIN"/>
    <property type="match status" value="1"/>
</dbReference>
<dbReference type="Pfam" id="PF00657">
    <property type="entry name" value="Lipase_GDSL"/>
    <property type="match status" value="1"/>
</dbReference>
<keyword evidence="4" id="KW-0732">Signal</keyword>
<dbReference type="PANTHER" id="PTHR45648">
    <property type="entry name" value="GDSL LIPASE/ACYLHYDROLASE FAMILY PROTEIN (AFU_ORTHOLOGUE AFUA_4G14700)"/>
    <property type="match status" value="1"/>
</dbReference>
<keyword evidence="3" id="KW-0442">Lipid degradation</keyword>
<evidence type="ECO:0000313" key="6">
    <source>
        <dbReference type="Proteomes" id="UP001231189"/>
    </source>
</evidence>
<dbReference type="InterPro" id="IPR001087">
    <property type="entry name" value="GDSL"/>
</dbReference>
<evidence type="ECO:0000256" key="2">
    <source>
        <dbReference type="ARBA" id="ARBA00022801"/>
    </source>
</evidence>
<feature type="chain" id="PRO_5042152429" evidence="4">
    <location>
        <begin position="21"/>
        <end position="408"/>
    </location>
</feature>
<comment type="caution">
    <text evidence="5">The sequence shown here is derived from an EMBL/GenBank/DDBJ whole genome shotgun (WGS) entry which is preliminary data.</text>
</comment>
<evidence type="ECO:0000256" key="1">
    <source>
        <dbReference type="ARBA" id="ARBA00008668"/>
    </source>
</evidence>
<dbReference type="Proteomes" id="UP001231189">
    <property type="component" value="Unassembled WGS sequence"/>
</dbReference>
<sequence>MAIGVLRASLFCVLATLVWAGNDNPPSSSSNSSAPAVGSNVACEDTDGKRPACTGTCPVSCPQQCLVSCPGCRTFCRPDQVRVRSTKQPVRPPAMFIFGDGNLDVGNIKMVAMGSWERPDDETLIDWVQSRTDGDNAAQFIAKFMGFQMSPPAYLTLPNRIRVHQGFIGVNYACANAGLRDPEPDIDGWPTIPMSQQLQQFAETKAQMEAKLGAQAVRNTITKSFFLIEVGGVDLAYWTEVQDILALYGDTIRSMYNMGARRFGLINVGLIGNMPPAVDGAHGWMYQGVGGKLDPADMNKHAVEFNDGLKPLLGGLAKTLPGLRYSIADMYTFTQTVFADPSAYGFEDIHNPCIQDDIGFKCDNPAQRWYWDDNGITQHAANLAATAFFYGPPQFTAPVIFRSLLDVK</sequence>
<dbReference type="GO" id="GO:0016042">
    <property type="term" value="P:lipid catabolic process"/>
    <property type="evidence" value="ECO:0007669"/>
    <property type="project" value="UniProtKB-KW"/>
</dbReference>
<evidence type="ECO:0000256" key="3">
    <source>
        <dbReference type="ARBA" id="ARBA00022963"/>
    </source>
</evidence>
<dbReference type="CDD" id="cd19941">
    <property type="entry name" value="TIL"/>
    <property type="match status" value="1"/>
</dbReference>
<evidence type="ECO:0000256" key="4">
    <source>
        <dbReference type="SAM" id="SignalP"/>
    </source>
</evidence>
<comment type="similarity">
    <text evidence="1">Belongs to the 'GDSL' lipolytic enzyme family.</text>
</comment>
<name>A0AAD8T083_LOLMU</name>
<dbReference type="GO" id="GO:0016788">
    <property type="term" value="F:hydrolase activity, acting on ester bonds"/>
    <property type="evidence" value="ECO:0007669"/>
    <property type="project" value="InterPro"/>
</dbReference>
<dbReference type="AlphaFoldDB" id="A0AAD8T083"/>
<keyword evidence="6" id="KW-1185">Reference proteome</keyword>
<dbReference type="Gene3D" id="3.40.50.1110">
    <property type="entry name" value="SGNH hydrolase"/>
    <property type="match status" value="1"/>
</dbReference>
<organism evidence="5 6">
    <name type="scientific">Lolium multiflorum</name>
    <name type="common">Italian ryegrass</name>
    <name type="synonym">Lolium perenne subsp. multiflorum</name>
    <dbReference type="NCBI Taxonomy" id="4521"/>
    <lineage>
        <taxon>Eukaryota</taxon>
        <taxon>Viridiplantae</taxon>
        <taxon>Streptophyta</taxon>
        <taxon>Embryophyta</taxon>
        <taxon>Tracheophyta</taxon>
        <taxon>Spermatophyta</taxon>
        <taxon>Magnoliopsida</taxon>
        <taxon>Liliopsida</taxon>
        <taxon>Poales</taxon>
        <taxon>Poaceae</taxon>
        <taxon>BOP clade</taxon>
        <taxon>Pooideae</taxon>
        <taxon>Poodae</taxon>
        <taxon>Poeae</taxon>
        <taxon>Poeae Chloroplast Group 2 (Poeae type)</taxon>
        <taxon>Loliodinae</taxon>
        <taxon>Loliinae</taxon>
        <taxon>Lolium</taxon>
    </lineage>
</organism>
<dbReference type="EMBL" id="JAUUTY010000003">
    <property type="protein sequence ID" value="KAK1667070.1"/>
    <property type="molecule type" value="Genomic_DNA"/>
</dbReference>
<evidence type="ECO:0000313" key="5">
    <source>
        <dbReference type="EMBL" id="KAK1667070.1"/>
    </source>
</evidence>
<keyword evidence="2" id="KW-0378">Hydrolase</keyword>
<dbReference type="InterPro" id="IPR051058">
    <property type="entry name" value="GDSL_Est/Lipase"/>
</dbReference>
<accession>A0AAD8T083</accession>
<feature type="signal peptide" evidence="4">
    <location>
        <begin position="1"/>
        <end position="20"/>
    </location>
</feature>
<gene>
    <name evidence="5" type="ORF">QYE76_055229</name>
</gene>
<proteinExistence type="inferred from homology"/>
<protein>
    <submittedName>
        <fullName evidence="5">Uncharacterized protein</fullName>
    </submittedName>
</protein>